<sequence>MEALLANHSLSAQEWIFDVDEVDPKTVNKDLGIDDNQAPRESPRTREPSDGDFKSESEEQVLEEDEYEFDEVQILESPINPDQAD</sequence>
<keyword evidence="3" id="KW-1185">Reference proteome</keyword>
<evidence type="ECO:0000256" key="1">
    <source>
        <dbReference type="SAM" id="MobiDB-lite"/>
    </source>
</evidence>
<reference evidence="2" key="1">
    <citation type="submission" date="2023-04" db="EMBL/GenBank/DDBJ databases">
        <authorList>
            <person name="Vijverberg K."/>
            <person name="Xiong W."/>
            <person name="Schranz E."/>
        </authorList>
    </citation>
    <scope>NUCLEOTIDE SEQUENCE</scope>
</reference>
<evidence type="ECO:0000313" key="3">
    <source>
        <dbReference type="Proteomes" id="UP001177003"/>
    </source>
</evidence>
<feature type="compositionally biased region" description="Acidic residues" evidence="1">
    <location>
        <begin position="58"/>
        <end position="73"/>
    </location>
</feature>
<accession>A0AA35Y5H9</accession>
<dbReference type="EMBL" id="OX465086">
    <property type="protein sequence ID" value="CAI9261482.1"/>
    <property type="molecule type" value="Genomic_DNA"/>
</dbReference>
<feature type="region of interest" description="Disordered" evidence="1">
    <location>
        <begin position="26"/>
        <end position="85"/>
    </location>
</feature>
<gene>
    <name evidence="2" type="ORF">LSALG_LOCUS2270</name>
</gene>
<dbReference type="AlphaFoldDB" id="A0AA35Y5H9"/>
<evidence type="ECO:0000313" key="2">
    <source>
        <dbReference type="EMBL" id="CAI9261482.1"/>
    </source>
</evidence>
<proteinExistence type="predicted"/>
<organism evidence="2 3">
    <name type="scientific">Lactuca saligna</name>
    <name type="common">Willowleaf lettuce</name>
    <dbReference type="NCBI Taxonomy" id="75948"/>
    <lineage>
        <taxon>Eukaryota</taxon>
        <taxon>Viridiplantae</taxon>
        <taxon>Streptophyta</taxon>
        <taxon>Embryophyta</taxon>
        <taxon>Tracheophyta</taxon>
        <taxon>Spermatophyta</taxon>
        <taxon>Magnoliopsida</taxon>
        <taxon>eudicotyledons</taxon>
        <taxon>Gunneridae</taxon>
        <taxon>Pentapetalae</taxon>
        <taxon>asterids</taxon>
        <taxon>campanulids</taxon>
        <taxon>Asterales</taxon>
        <taxon>Asteraceae</taxon>
        <taxon>Cichorioideae</taxon>
        <taxon>Cichorieae</taxon>
        <taxon>Lactucinae</taxon>
        <taxon>Lactuca</taxon>
    </lineage>
</organism>
<feature type="compositionally biased region" description="Basic and acidic residues" evidence="1">
    <location>
        <begin position="26"/>
        <end position="57"/>
    </location>
</feature>
<name>A0AA35Y5H9_LACSI</name>
<dbReference type="Proteomes" id="UP001177003">
    <property type="component" value="Chromosome 0"/>
</dbReference>
<protein>
    <submittedName>
        <fullName evidence="2">Uncharacterized protein</fullName>
    </submittedName>
</protein>